<dbReference type="Gene3D" id="3.40.50.150">
    <property type="entry name" value="Vaccinia Virus protein VP39"/>
    <property type="match status" value="1"/>
</dbReference>
<keyword evidence="5" id="KW-1185">Reference proteome</keyword>
<sequence length="201" mass="23665">MEIKEILRQSYNNFANEREMSKLQEWKMKPRDSFLKFLMDESKSTLLDIGAGNGRDSKFFMDNNIDAMAVDLSDEMIRLCQEKGIQSHQLDFYNLYQIGKKFDAVWSMNSLLHVEKANLNIVLEEIRNVLNPLGLFFMGVYGGEDSEGIWEDDIYNPHRFFSFYTDENIKKVVSSYFEVISFERIETGGKYHFQSMILRKK</sequence>
<gene>
    <name evidence="4" type="ORF">KDK92_17415</name>
</gene>
<proteinExistence type="predicted"/>
<reference evidence="4" key="1">
    <citation type="journal article" date="2021" name="mSystems">
        <title>Bacteria and Archaea Synergistically Convert Glycine Betaine to Biogenic Methane in the Formosa Cold Seep of the South China Sea.</title>
        <authorList>
            <person name="Li L."/>
            <person name="Zhang W."/>
            <person name="Zhang S."/>
            <person name="Song L."/>
            <person name="Sun Q."/>
            <person name="Zhang H."/>
            <person name="Xiang H."/>
            <person name="Dong X."/>
        </authorList>
    </citation>
    <scope>NUCLEOTIDE SEQUENCE</scope>
    <source>
        <strain evidence="4">ZWT</strain>
    </source>
</reference>
<dbReference type="AlphaFoldDB" id="A0A9J6P6T9"/>
<reference evidence="4" key="2">
    <citation type="submission" date="2021-04" db="EMBL/GenBank/DDBJ databases">
        <authorList>
            <person name="Dong X."/>
        </authorList>
    </citation>
    <scope>NUCLEOTIDE SEQUENCE</scope>
    <source>
        <strain evidence="4">ZWT</strain>
    </source>
</reference>
<dbReference type="EMBL" id="JAGSOJ010000004">
    <property type="protein sequence ID" value="MCM1991517.1"/>
    <property type="molecule type" value="Genomic_DNA"/>
</dbReference>
<evidence type="ECO:0000313" key="4">
    <source>
        <dbReference type="EMBL" id="MCM1991517.1"/>
    </source>
</evidence>
<dbReference type="Proteomes" id="UP001056429">
    <property type="component" value="Unassembled WGS sequence"/>
</dbReference>
<organism evidence="4 5">
    <name type="scientific">Oceanirhabdus seepicola</name>
    <dbReference type="NCBI Taxonomy" id="2828781"/>
    <lineage>
        <taxon>Bacteria</taxon>
        <taxon>Bacillati</taxon>
        <taxon>Bacillota</taxon>
        <taxon>Clostridia</taxon>
        <taxon>Eubacteriales</taxon>
        <taxon>Clostridiaceae</taxon>
        <taxon>Oceanirhabdus</taxon>
    </lineage>
</organism>
<dbReference type="PANTHER" id="PTHR43861">
    <property type="entry name" value="TRANS-ACONITATE 2-METHYLTRANSFERASE-RELATED"/>
    <property type="match status" value="1"/>
</dbReference>
<evidence type="ECO:0000313" key="5">
    <source>
        <dbReference type="Proteomes" id="UP001056429"/>
    </source>
</evidence>
<name>A0A9J6P6T9_9CLOT</name>
<dbReference type="CDD" id="cd02440">
    <property type="entry name" value="AdoMet_MTases"/>
    <property type="match status" value="1"/>
</dbReference>
<dbReference type="Pfam" id="PF13649">
    <property type="entry name" value="Methyltransf_25"/>
    <property type="match status" value="1"/>
</dbReference>
<dbReference type="InterPro" id="IPR029063">
    <property type="entry name" value="SAM-dependent_MTases_sf"/>
</dbReference>
<keyword evidence="1 4" id="KW-0489">Methyltransferase</keyword>
<protein>
    <submittedName>
        <fullName evidence="4">Class I SAM-dependent methyltransferase</fullName>
    </submittedName>
</protein>
<dbReference type="PANTHER" id="PTHR43861:SF1">
    <property type="entry name" value="TRANS-ACONITATE 2-METHYLTRANSFERASE"/>
    <property type="match status" value="1"/>
</dbReference>
<evidence type="ECO:0000259" key="3">
    <source>
        <dbReference type="Pfam" id="PF13649"/>
    </source>
</evidence>
<dbReference type="GO" id="GO:0008168">
    <property type="term" value="F:methyltransferase activity"/>
    <property type="evidence" value="ECO:0007669"/>
    <property type="project" value="UniProtKB-KW"/>
</dbReference>
<dbReference type="GO" id="GO:0032259">
    <property type="term" value="P:methylation"/>
    <property type="evidence" value="ECO:0007669"/>
    <property type="project" value="UniProtKB-KW"/>
</dbReference>
<evidence type="ECO:0000256" key="2">
    <source>
        <dbReference type="ARBA" id="ARBA00022679"/>
    </source>
</evidence>
<dbReference type="RefSeq" id="WP_250860638.1">
    <property type="nucleotide sequence ID" value="NZ_JAGSOJ010000004.1"/>
</dbReference>
<accession>A0A9J6P6T9</accession>
<keyword evidence="2" id="KW-0808">Transferase</keyword>
<dbReference type="SUPFAM" id="SSF53335">
    <property type="entry name" value="S-adenosyl-L-methionine-dependent methyltransferases"/>
    <property type="match status" value="1"/>
</dbReference>
<feature type="domain" description="Methyltransferase" evidence="3">
    <location>
        <begin position="47"/>
        <end position="134"/>
    </location>
</feature>
<evidence type="ECO:0000256" key="1">
    <source>
        <dbReference type="ARBA" id="ARBA00022603"/>
    </source>
</evidence>
<dbReference type="InterPro" id="IPR041698">
    <property type="entry name" value="Methyltransf_25"/>
</dbReference>
<comment type="caution">
    <text evidence="4">The sequence shown here is derived from an EMBL/GenBank/DDBJ whole genome shotgun (WGS) entry which is preliminary data.</text>
</comment>